<accession>A0A2U1V6N9</accession>
<dbReference type="NCBIfam" id="TIGR03951">
    <property type="entry name" value="Fe_III_red_FhuF"/>
    <property type="match status" value="1"/>
</dbReference>
<evidence type="ECO:0000259" key="1">
    <source>
        <dbReference type="Pfam" id="PF06276"/>
    </source>
</evidence>
<gene>
    <name evidence="2" type="primary">fhuF</name>
    <name evidence="2" type="ORF">CR165_06300</name>
</gene>
<dbReference type="Pfam" id="PF06276">
    <property type="entry name" value="FhuF"/>
    <property type="match status" value="1"/>
</dbReference>
<protein>
    <submittedName>
        <fullName evidence="2">Siderophore-iron reductase FhuF</fullName>
    </submittedName>
</protein>
<dbReference type="InterPro" id="IPR022770">
    <property type="entry name" value="IucA/IucC-like_C"/>
</dbReference>
<keyword evidence="3" id="KW-1185">Reference proteome</keyword>
<sequence>MRTLLIRAMQGRMTPFPFLTGPLTRAGAGLVPLGTPGPSLPLATLMAPGGVEAILAPLLRRQPGQDRRALLSLWSRHYFYTLIPPVVLTLLLAHRSLPLAPQGGAVMLTEQGMPAAIALPDAGREAPPPADAFARFAPLVQEHLAPLIAHWAAEARLAPRVLWANAASYFAWIVREAATAEGAPPGSAAPGQAVIEATHWPDGSANPLHEPMRLLEGPEGPQHWRKVCCLLYRLPERQECPYCPLLLRGGDRKSCGGAG</sequence>
<dbReference type="RefSeq" id="WP_109516126.1">
    <property type="nucleotide sequence ID" value="NZ_PDOA01000003.1"/>
</dbReference>
<name>A0A2U1V6N9_9PROT</name>
<dbReference type="GO" id="GO:0003824">
    <property type="term" value="F:catalytic activity"/>
    <property type="evidence" value="ECO:0007669"/>
    <property type="project" value="UniProtKB-ARBA"/>
</dbReference>
<dbReference type="Proteomes" id="UP000245048">
    <property type="component" value="Unassembled WGS sequence"/>
</dbReference>
<dbReference type="EMBL" id="PDOA01000003">
    <property type="protein sequence ID" value="PWC29553.1"/>
    <property type="molecule type" value="Genomic_DNA"/>
</dbReference>
<evidence type="ECO:0000313" key="3">
    <source>
        <dbReference type="Proteomes" id="UP000245048"/>
    </source>
</evidence>
<organism evidence="2 3">
    <name type="scientific">Teichococcus aestuarii</name>
    <dbReference type="NCBI Taxonomy" id="568898"/>
    <lineage>
        <taxon>Bacteria</taxon>
        <taxon>Pseudomonadati</taxon>
        <taxon>Pseudomonadota</taxon>
        <taxon>Alphaproteobacteria</taxon>
        <taxon>Acetobacterales</taxon>
        <taxon>Roseomonadaceae</taxon>
        <taxon>Roseomonas</taxon>
    </lineage>
</organism>
<evidence type="ECO:0000313" key="2">
    <source>
        <dbReference type="EMBL" id="PWC29553.1"/>
    </source>
</evidence>
<dbReference type="OrthoDB" id="8993954at2"/>
<feature type="domain" description="Aerobactin siderophore biosynthesis IucA/IucC-like C-terminal" evidence="1">
    <location>
        <begin position="72"/>
        <end position="219"/>
    </location>
</feature>
<dbReference type="PRINTS" id="PR01714">
    <property type="entry name" value="2FE2SRDCTASE"/>
</dbReference>
<dbReference type="InterPro" id="IPR008090">
    <property type="entry name" value="Fe_iron_reduct"/>
</dbReference>
<reference evidence="3" key="1">
    <citation type="submission" date="2017-10" db="EMBL/GenBank/DDBJ databases">
        <authorList>
            <person name="Toshchakov S.V."/>
            <person name="Goeva M.A."/>
        </authorList>
    </citation>
    <scope>NUCLEOTIDE SEQUENCE [LARGE SCALE GENOMIC DNA]</scope>
    <source>
        <strain evidence="3">JR1/69-1-13</strain>
    </source>
</reference>
<comment type="caution">
    <text evidence="2">The sequence shown here is derived from an EMBL/GenBank/DDBJ whole genome shotgun (WGS) entry which is preliminary data.</text>
</comment>
<dbReference type="AlphaFoldDB" id="A0A2U1V6N9"/>
<proteinExistence type="predicted"/>